<dbReference type="EMBL" id="CP029487">
    <property type="protein sequence ID" value="QCT72332.1"/>
    <property type="molecule type" value="Genomic_DNA"/>
</dbReference>
<dbReference type="Gene3D" id="3.30.429.10">
    <property type="entry name" value="Macrophage Migration Inhibitory Factor"/>
    <property type="match status" value="1"/>
</dbReference>
<evidence type="ECO:0000313" key="1">
    <source>
        <dbReference type="EMBL" id="QCT72332.1"/>
    </source>
</evidence>
<dbReference type="InterPro" id="IPR015017">
    <property type="entry name" value="DUF1904"/>
</dbReference>
<proteinExistence type="predicted"/>
<reference evidence="1 2" key="1">
    <citation type="submission" date="2018-05" db="EMBL/GenBank/DDBJ databases">
        <title>Genome comparison of Eubacterium sp.</title>
        <authorList>
            <person name="Feng Y."/>
            <person name="Sanchez-Andrea I."/>
            <person name="Stams A.J.M."/>
            <person name="De Vos W.M."/>
        </authorList>
    </citation>
    <scope>NUCLEOTIDE SEQUENCE [LARGE SCALE GENOMIC DNA]</scope>
    <source>
        <strain evidence="1 2">YI</strain>
    </source>
</reference>
<dbReference type="SUPFAM" id="SSF55331">
    <property type="entry name" value="Tautomerase/MIF"/>
    <property type="match status" value="1"/>
</dbReference>
<dbReference type="RefSeq" id="WP_096918849.1">
    <property type="nucleotide sequence ID" value="NZ_CP029487.1"/>
</dbReference>
<dbReference type="KEGG" id="emt:CPZ25_013665"/>
<protein>
    <submittedName>
        <fullName evidence="1">DUF1904 domain-containing protein</fullName>
    </submittedName>
</protein>
<dbReference type="Proteomes" id="UP000218387">
    <property type="component" value="Chromosome"/>
</dbReference>
<keyword evidence="2" id="KW-1185">Reference proteome</keyword>
<dbReference type="InterPro" id="IPR014347">
    <property type="entry name" value="Tautomerase/MIF_sf"/>
</dbReference>
<dbReference type="AlphaFoldDB" id="A0A4P9CC62"/>
<sequence>MPRVTIHGIPREAAAAVADSVKRIIVEVAETSPEYIHILYQQSIHLDQPGKEEEMPIADILWLGRSREIQDKTAKALTALFEDNGFGESQVTFTNIPASCFYDNGEHY</sequence>
<dbReference type="Pfam" id="PF08921">
    <property type="entry name" value="DUF1904"/>
    <property type="match status" value="1"/>
</dbReference>
<accession>A0A4P9CC62</accession>
<name>A0A4P9CC62_EUBML</name>
<gene>
    <name evidence="1" type="ORF">CPZ25_013665</name>
</gene>
<evidence type="ECO:0000313" key="2">
    <source>
        <dbReference type="Proteomes" id="UP000218387"/>
    </source>
</evidence>
<organism evidence="1 2">
    <name type="scientific">Eubacterium maltosivorans</name>
    <dbReference type="NCBI Taxonomy" id="2041044"/>
    <lineage>
        <taxon>Bacteria</taxon>
        <taxon>Bacillati</taxon>
        <taxon>Bacillota</taxon>
        <taxon>Clostridia</taxon>
        <taxon>Eubacteriales</taxon>
        <taxon>Eubacteriaceae</taxon>
        <taxon>Eubacterium</taxon>
    </lineage>
</organism>